<dbReference type="Gene3D" id="1.20.1560.10">
    <property type="entry name" value="ABC transporter type 1, transmembrane domain"/>
    <property type="match status" value="1"/>
</dbReference>
<keyword evidence="3" id="KW-0067">ATP-binding</keyword>
<keyword evidence="1" id="KW-0812">Transmembrane</keyword>
<dbReference type="STRING" id="106549.A0A540K4B2"/>
<dbReference type="AlphaFoldDB" id="A0A540K4B2"/>
<gene>
    <name evidence="6" type="ORF">C1H46_045396</name>
</gene>
<dbReference type="InterPro" id="IPR050173">
    <property type="entry name" value="ABC_transporter_C-like"/>
</dbReference>
<dbReference type="SUPFAM" id="SSF90123">
    <property type="entry name" value="ABC transporter transmembrane region"/>
    <property type="match status" value="1"/>
</dbReference>
<accession>A0A540K4B2</accession>
<keyword evidence="5" id="KW-0472">Membrane</keyword>
<keyword evidence="4" id="KW-1133">Transmembrane helix</keyword>
<evidence type="ECO:0000313" key="7">
    <source>
        <dbReference type="Proteomes" id="UP000315295"/>
    </source>
</evidence>
<keyword evidence="7" id="KW-1185">Reference proteome</keyword>
<keyword evidence="2" id="KW-0547">Nucleotide-binding</keyword>
<dbReference type="PANTHER" id="PTHR24223">
    <property type="entry name" value="ATP-BINDING CASSETTE SUB-FAMILY C"/>
    <property type="match status" value="1"/>
</dbReference>
<dbReference type="GO" id="GO:0005524">
    <property type="term" value="F:ATP binding"/>
    <property type="evidence" value="ECO:0007669"/>
    <property type="project" value="UniProtKB-KW"/>
</dbReference>
<evidence type="ECO:0000313" key="6">
    <source>
        <dbReference type="EMBL" id="TQD69071.1"/>
    </source>
</evidence>
<evidence type="ECO:0000256" key="4">
    <source>
        <dbReference type="ARBA" id="ARBA00022989"/>
    </source>
</evidence>
<dbReference type="EMBL" id="VIEB01005206">
    <property type="protein sequence ID" value="TQD69071.1"/>
    <property type="molecule type" value="Genomic_DNA"/>
</dbReference>
<dbReference type="GO" id="GO:0042626">
    <property type="term" value="F:ATPase-coupled transmembrane transporter activity"/>
    <property type="evidence" value="ECO:0007669"/>
    <property type="project" value="TreeGrafter"/>
</dbReference>
<comment type="caution">
    <text evidence="6">The sequence shown here is derived from an EMBL/GenBank/DDBJ whole genome shotgun (WGS) entry which is preliminary data.</text>
</comment>
<protein>
    <recommendedName>
        <fullName evidence="8">ABC transmembrane type-1 domain-containing protein</fullName>
    </recommendedName>
</protein>
<evidence type="ECO:0008006" key="8">
    <source>
        <dbReference type="Google" id="ProtNLM"/>
    </source>
</evidence>
<dbReference type="InterPro" id="IPR036640">
    <property type="entry name" value="ABC1_TM_sf"/>
</dbReference>
<evidence type="ECO:0000256" key="2">
    <source>
        <dbReference type="ARBA" id="ARBA00022741"/>
    </source>
</evidence>
<dbReference type="InterPro" id="IPR027417">
    <property type="entry name" value="P-loop_NTPase"/>
</dbReference>
<dbReference type="GO" id="GO:0016020">
    <property type="term" value="C:membrane"/>
    <property type="evidence" value="ECO:0007669"/>
    <property type="project" value="InterPro"/>
</dbReference>
<organism evidence="6 7">
    <name type="scientific">Malus baccata</name>
    <name type="common">Siberian crab apple</name>
    <name type="synonym">Pyrus baccata</name>
    <dbReference type="NCBI Taxonomy" id="106549"/>
    <lineage>
        <taxon>Eukaryota</taxon>
        <taxon>Viridiplantae</taxon>
        <taxon>Streptophyta</taxon>
        <taxon>Embryophyta</taxon>
        <taxon>Tracheophyta</taxon>
        <taxon>Spermatophyta</taxon>
        <taxon>Magnoliopsida</taxon>
        <taxon>eudicotyledons</taxon>
        <taxon>Gunneridae</taxon>
        <taxon>Pentapetalae</taxon>
        <taxon>rosids</taxon>
        <taxon>fabids</taxon>
        <taxon>Rosales</taxon>
        <taxon>Rosaceae</taxon>
        <taxon>Amygdaloideae</taxon>
        <taxon>Maleae</taxon>
        <taxon>Malus</taxon>
    </lineage>
</organism>
<evidence type="ECO:0000256" key="1">
    <source>
        <dbReference type="ARBA" id="ARBA00022692"/>
    </source>
</evidence>
<evidence type="ECO:0000256" key="5">
    <source>
        <dbReference type="ARBA" id="ARBA00023136"/>
    </source>
</evidence>
<dbReference type="Proteomes" id="UP000315295">
    <property type="component" value="Unassembled WGS sequence"/>
</dbReference>
<dbReference type="PANTHER" id="PTHR24223:SF330">
    <property type="entry name" value="ATP-BINDING CASSETTE SUB-FAMILY C MEMBER 10"/>
    <property type="match status" value="1"/>
</dbReference>
<dbReference type="Gene3D" id="3.40.50.300">
    <property type="entry name" value="P-loop containing nucleotide triphosphate hydrolases"/>
    <property type="match status" value="1"/>
</dbReference>
<proteinExistence type="predicted"/>
<evidence type="ECO:0000256" key="3">
    <source>
        <dbReference type="ARBA" id="ARBA00022840"/>
    </source>
</evidence>
<name>A0A540K4B2_MALBA</name>
<reference evidence="6 7" key="1">
    <citation type="journal article" date="2019" name="G3 (Bethesda)">
        <title>Sequencing of a Wild Apple (Malus baccata) Genome Unravels the Differences Between Cultivated and Wild Apple Species Regarding Disease Resistance and Cold Tolerance.</title>
        <authorList>
            <person name="Chen X."/>
        </authorList>
    </citation>
    <scope>NUCLEOTIDE SEQUENCE [LARGE SCALE GENOMIC DNA]</scope>
    <source>
        <strain evidence="7">cv. Shandingzi</strain>
        <tissue evidence="6">Leaves</tissue>
    </source>
</reference>
<sequence length="128" mass="13968">MAVIGSRGSLPINFSTPGLVGLALSYAAPVVSLLGSFLTSFTETEKEMVSVERALEYMDVPQEEMDGFQSLHPSWPYQGQVEFHNVTLRYKPSLPAALRDVSFTIEGGMEVGHMLSLMLKVFSAGLLI</sequence>